<feature type="non-terminal residue" evidence="1">
    <location>
        <position position="105"/>
    </location>
</feature>
<sequence>MNLKMFRIVKDIVKGKVKMTVGRSLNGGERFLLISMFSRVDRVATLLVPSNVHPQLLDPNYDFVRLTSSVKANLELFTILRERFPQVDAAMPASWLGLAGCGQVE</sequence>
<accession>X1I7P2</accession>
<dbReference type="EMBL" id="BARU01034171">
    <property type="protein sequence ID" value="GAH62109.1"/>
    <property type="molecule type" value="Genomic_DNA"/>
</dbReference>
<gene>
    <name evidence="1" type="ORF">S03H2_53681</name>
</gene>
<name>X1I7P2_9ZZZZ</name>
<comment type="caution">
    <text evidence="1">The sequence shown here is derived from an EMBL/GenBank/DDBJ whole genome shotgun (WGS) entry which is preliminary data.</text>
</comment>
<dbReference type="AlphaFoldDB" id="X1I7P2"/>
<proteinExistence type="predicted"/>
<protein>
    <submittedName>
        <fullName evidence="1">Uncharacterized protein</fullName>
    </submittedName>
</protein>
<organism evidence="1">
    <name type="scientific">marine sediment metagenome</name>
    <dbReference type="NCBI Taxonomy" id="412755"/>
    <lineage>
        <taxon>unclassified sequences</taxon>
        <taxon>metagenomes</taxon>
        <taxon>ecological metagenomes</taxon>
    </lineage>
</organism>
<reference evidence="1" key="1">
    <citation type="journal article" date="2014" name="Front. Microbiol.">
        <title>High frequency of phylogenetically diverse reductive dehalogenase-homologous genes in deep subseafloor sedimentary metagenomes.</title>
        <authorList>
            <person name="Kawai M."/>
            <person name="Futagami T."/>
            <person name="Toyoda A."/>
            <person name="Takaki Y."/>
            <person name="Nishi S."/>
            <person name="Hori S."/>
            <person name="Arai W."/>
            <person name="Tsubouchi T."/>
            <person name="Morono Y."/>
            <person name="Uchiyama I."/>
            <person name="Ito T."/>
            <person name="Fujiyama A."/>
            <person name="Inagaki F."/>
            <person name="Takami H."/>
        </authorList>
    </citation>
    <scope>NUCLEOTIDE SEQUENCE</scope>
    <source>
        <strain evidence="1">Expedition CK06-06</strain>
    </source>
</reference>
<evidence type="ECO:0000313" key="1">
    <source>
        <dbReference type="EMBL" id="GAH62109.1"/>
    </source>
</evidence>